<name>A0A090DUH3_MESPL</name>
<proteinExistence type="predicted"/>
<dbReference type="AlphaFoldDB" id="A0A090DUH3"/>
<evidence type="ECO:0000313" key="1">
    <source>
        <dbReference type="EMBL" id="CDX18316.1"/>
    </source>
</evidence>
<evidence type="ECO:0000313" key="2">
    <source>
        <dbReference type="Proteomes" id="UP000045285"/>
    </source>
</evidence>
<reference evidence="2" key="1">
    <citation type="submission" date="2014-08" db="EMBL/GenBank/DDBJ databases">
        <authorList>
            <person name="Moulin L."/>
        </authorList>
    </citation>
    <scope>NUCLEOTIDE SEQUENCE [LARGE SCALE GENOMIC DNA]</scope>
</reference>
<sequence length="141" mass="14927">MTAERIKPQMKDKELTEFATRFLTAYAASAQSGNGDPANYEGKSALFIRSGGPGGIVEITDGIAQAQGGFVHRAATLLKSKAGHEKAISEIGIDHAHDFIAGYGPVQNAVTAMIKAVFEQADASFEYLAPNYLIKLDPAAV</sequence>
<organism evidence="1 2">
    <name type="scientific">Mesorhizobium plurifarium</name>
    <dbReference type="NCBI Taxonomy" id="69974"/>
    <lineage>
        <taxon>Bacteria</taxon>
        <taxon>Pseudomonadati</taxon>
        <taxon>Pseudomonadota</taxon>
        <taxon>Alphaproteobacteria</taxon>
        <taxon>Hyphomicrobiales</taxon>
        <taxon>Phyllobacteriaceae</taxon>
        <taxon>Mesorhizobium</taxon>
    </lineage>
</organism>
<protein>
    <submittedName>
        <fullName evidence="1">Uncharacterized protein</fullName>
    </submittedName>
</protein>
<dbReference type="Proteomes" id="UP000045285">
    <property type="component" value="Unassembled WGS sequence"/>
</dbReference>
<gene>
    <name evidence="1" type="ORF">MPL3356_270056</name>
</gene>
<dbReference type="EMBL" id="CCMZ01000020">
    <property type="protein sequence ID" value="CDX18316.1"/>
    <property type="molecule type" value="Genomic_DNA"/>
</dbReference>
<accession>A0A090DUH3</accession>
<keyword evidence="2" id="KW-1185">Reference proteome</keyword>